<evidence type="ECO:0000256" key="2">
    <source>
        <dbReference type="SAM" id="SignalP"/>
    </source>
</evidence>
<organism evidence="3">
    <name type="scientific">Fusarium oxysporum (strain Fo5176)</name>
    <name type="common">Fusarium vascular wilt</name>
    <dbReference type="NCBI Taxonomy" id="660025"/>
    <lineage>
        <taxon>Eukaryota</taxon>
        <taxon>Fungi</taxon>
        <taxon>Dikarya</taxon>
        <taxon>Ascomycota</taxon>
        <taxon>Pezizomycotina</taxon>
        <taxon>Sordariomycetes</taxon>
        <taxon>Hypocreomycetidae</taxon>
        <taxon>Hypocreales</taxon>
        <taxon>Nectriaceae</taxon>
        <taxon>Fusarium</taxon>
        <taxon>Fusarium oxysporum species complex</taxon>
    </lineage>
</organism>
<keyword evidence="2" id="KW-0732">Signal</keyword>
<feature type="region of interest" description="Disordered" evidence="1">
    <location>
        <begin position="304"/>
        <end position="323"/>
    </location>
</feature>
<feature type="chain" id="PRO_5003383102" evidence="2">
    <location>
        <begin position="22"/>
        <end position="332"/>
    </location>
</feature>
<evidence type="ECO:0000313" key="3">
    <source>
        <dbReference type="EMBL" id="EGU83446.1"/>
    </source>
</evidence>
<gene>
    <name evidence="3" type="ORF">FOXB_06036</name>
</gene>
<comment type="caution">
    <text evidence="3">The sequence shown here is derived from an EMBL/GenBank/DDBJ whole genome shotgun (WGS) entry which is preliminary data.</text>
</comment>
<feature type="signal peptide" evidence="2">
    <location>
        <begin position="1"/>
        <end position="21"/>
    </location>
</feature>
<evidence type="ECO:0000256" key="1">
    <source>
        <dbReference type="SAM" id="MobiDB-lite"/>
    </source>
</evidence>
<proteinExistence type="predicted"/>
<reference evidence="3" key="1">
    <citation type="journal article" date="2012" name="Mol. Plant Microbe Interact.">
        <title>A highly conserved effector in Fusarium oxysporum is required for full virulence on Arabidopsis.</title>
        <authorList>
            <person name="Thatcher L.F."/>
            <person name="Gardiner D.M."/>
            <person name="Kazan K."/>
            <person name="Manners J."/>
        </authorList>
    </citation>
    <scope>NUCLEOTIDE SEQUENCE [LARGE SCALE GENOMIC DNA]</scope>
    <source>
        <strain evidence="3">Fo5176</strain>
    </source>
</reference>
<dbReference type="AlphaFoldDB" id="F9FI07"/>
<dbReference type="OrthoDB" id="5000017at2759"/>
<protein>
    <submittedName>
        <fullName evidence="3">Uncharacterized protein</fullName>
    </submittedName>
</protein>
<accession>F9FI07</accession>
<name>F9FI07_FUSOF</name>
<dbReference type="EMBL" id="AFQF01001844">
    <property type="protein sequence ID" value="EGU83446.1"/>
    <property type="molecule type" value="Genomic_DNA"/>
</dbReference>
<sequence>MLSRTSTAIFSTVAMLRLATCAFFDSPNDPIPDQWQKALPMAWDNTEIMMNAMFPDDDGLSKYHNWAIDQIMDGNGTINVCMRWNSDAILDEETRKNISIQHVKQYQQWLEWLPGWDNFPFKEVKFNVIAWAIANDSQLIGNRDDFHVYTEFKDDNGIVACDPGCSRHLNPDGDYSSCGRGAENRFHQYFLVDKSWGEYNMGAASGEGINVSEYGWDTVGSKLGNWSILVHESGHTFGLRDYINDMSNETSICSISWLPPNLTEQMVMEPTDQGAHIPKITRFEGWFVRYLWSRFSRIRGWQEDGTTFPPTPECPPGGRRILRSTPPLLFRH</sequence>